<reference evidence="3" key="1">
    <citation type="submission" date="2021-12" db="EMBL/GenBank/DDBJ databases">
        <authorList>
            <person name="Zaccaron A."/>
            <person name="Stergiopoulos I."/>
        </authorList>
    </citation>
    <scope>NUCLEOTIDE SEQUENCE</scope>
    <source>
        <strain evidence="3">Race5_Kim</strain>
    </source>
</reference>
<dbReference type="Gene3D" id="3.40.50.1100">
    <property type="match status" value="2"/>
</dbReference>
<dbReference type="OMA" id="MPALNML"/>
<dbReference type="EMBL" id="CP090170">
    <property type="protein sequence ID" value="UJO21165.1"/>
    <property type="molecule type" value="Genomic_DNA"/>
</dbReference>
<accession>A0A9Q8PEV2</accession>
<dbReference type="Proteomes" id="UP000756132">
    <property type="component" value="Chromosome 8"/>
</dbReference>
<feature type="domain" description="Rhodanese" evidence="2">
    <location>
        <begin position="389"/>
        <end position="482"/>
    </location>
</feature>
<evidence type="ECO:0000313" key="3">
    <source>
        <dbReference type="EMBL" id="UJO21165.1"/>
    </source>
</evidence>
<keyword evidence="4" id="KW-1185">Reference proteome</keyword>
<dbReference type="RefSeq" id="XP_047765531.1">
    <property type="nucleotide sequence ID" value="XM_047910780.1"/>
</dbReference>
<reference evidence="3" key="2">
    <citation type="journal article" date="2022" name="Microb. Genom.">
        <title>A chromosome-scale genome assembly of the tomato pathogen Cladosporium fulvum reveals a compartmentalized genome architecture and the presence of a dispensable chromosome.</title>
        <authorList>
            <person name="Zaccaron A.Z."/>
            <person name="Chen L.H."/>
            <person name="Samaras A."/>
            <person name="Stergiopoulos I."/>
        </authorList>
    </citation>
    <scope>NUCLEOTIDE SEQUENCE</scope>
    <source>
        <strain evidence="3">Race5_Kim</strain>
    </source>
</reference>
<dbReference type="FunFam" id="3.40.50.1100:FF:000058">
    <property type="entry name" value="Cysteine synthase B, putative"/>
    <property type="match status" value="1"/>
</dbReference>
<gene>
    <name evidence="3" type="ORF">CLAFUR5_11632</name>
</gene>
<dbReference type="InterPro" id="IPR050214">
    <property type="entry name" value="Cys_Synth/Cystath_Beta-Synth"/>
</dbReference>
<organism evidence="3 4">
    <name type="scientific">Passalora fulva</name>
    <name type="common">Tomato leaf mold</name>
    <name type="synonym">Cladosporium fulvum</name>
    <dbReference type="NCBI Taxonomy" id="5499"/>
    <lineage>
        <taxon>Eukaryota</taxon>
        <taxon>Fungi</taxon>
        <taxon>Dikarya</taxon>
        <taxon>Ascomycota</taxon>
        <taxon>Pezizomycotina</taxon>
        <taxon>Dothideomycetes</taxon>
        <taxon>Dothideomycetidae</taxon>
        <taxon>Mycosphaerellales</taxon>
        <taxon>Mycosphaerellaceae</taxon>
        <taxon>Fulvia</taxon>
    </lineage>
</organism>
<dbReference type="Pfam" id="PF00581">
    <property type="entry name" value="Rhodanese"/>
    <property type="match status" value="1"/>
</dbReference>
<dbReference type="OrthoDB" id="10259545at2759"/>
<evidence type="ECO:0000256" key="1">
    <source>
        <dbReference type="SAM" id="MobiDB-lite"/>
    </source>
</evidence>
<feature type="region of interest" description="Disordered" evidence="1">
    <location>
        <begin position="1"/>
        <end position="29"/>
    </location>
</feature>
<dbReference type="KEGG" id="ffu:CLAFUR5_11632"/>
<name>A0A9Q8PEV2_PASFU</name>
<dbReference type="SUPFAM" id="SSF53686">
    <property type="entry name" value="Tryptophan synthase beta subunit-like PLP-dependent enzymes"/>
    <property type="match status" value="1"/>
</dbReference>
<evidence type="ECO:0000313" key="4">
    <source>
        <dbReference type="Proteomes" id="UP000756132"/>
    </source>
</evidence>
<dbReference type="Pfam" id="PF00291">
    <property type="entry name" value="PALP"/>
    <property type="match status" value="1"/>
</dbReference>
<dbReference type="PANTHER" id="PTHR10314">
    <property type="entry name" value="CYSTATHIONINE BETA-SYNTHASE"/>
    <property type="match status" value="1"/>
</dbReference>
<dbReference type="Gene3D" id="3.40.250.10">
    <property type="entry name" value="Rhodanese-like domain"/>
    <property type="match status" value="1"/>
</dbReference>
<dbReference type="InterPro" id="IPR036873">
    <property type="entry name" value="Rhodanese-like_dom_sf"/>
</dbReference>
<dbReference type="SMART" id="SM00450">
    <property type="entry name" value="RHOD"/>
    <property type="match status" value="1"/>
</dbReference>
<dbReference type="InterPro" id="IPR001763">
    <property type="entry name" value="Rhodanese-like_dom"/>
</dbReference>
<dbReference type="CDD" id="cd00158">
    <property type="entry name" value="RHOD"/>
    <property type="match status" value="1"/>
</dbReference>
<dbReference type="InterPro" id="IPR036052">
    <property type="entry name" value="TrpB-like_PALP_sf"/>
</dbReference>
<protein>
    <submittedName>
        <fullName evidence="3">Cysteine synthase B</fullName>
    </submittedName>
</protein>
<feature type="compositionally biased region" description="Polar residues" evidence="1">
    <location>
        <begin position="18"/>
        <end position="29"/>
    </location>
</feature>
<dbReference type="GeneID" id="71991510"/>
<dbReference type="AlphaFoldDB" id="A0A9Q8PEV2"/>
<dbReference type="InterPro" id="IPR001926">
    <property type="entry name" value="TrpB-like_PALP"/>
</dbReference>
<sequence length="524" mass="58258">MPHFTTAPEPLTPPAVDQKQQPDMVNNNEKNVYTGLDSLKKYFDPDCAPPLPLIELPLHLNPYYEDGVRIYAKMMSCHPTNNVKCMPAMNLLAKEVKPDTTETIVEYSSGSTVISMSLAARVYHNIDDTRAYLSNKTSQAKLRLMQFFGLRLTLFGGPSQPEPLDARGGIQSARSQAEQSEAIINPNQYENDANWQSHIKWTGPQILKQLPEINVICAGMGTSGTMTGLGLYFKEAKPSVFRLGVCTAPGDRVPGPRSYALLAPVEFPWREAVDHIEHVGSHDSFSLSLQLCRNGLLCGPSSGFNLKGLLNLLDQRKKNNTLSELTGTDGLAHCVFLCCDLPYQYMQEYFDKLGPEAFPAITNEHLTQVDPYRYDEAWELTPTQALDRIEPETLVIDFRRQADYREWHFPGALNIPLASLTADSPSPFFTPELLSQQWRELENLFEQSFLQSQFAGRKLLGLCYDGDTSRIANSVLRAKGFESDSAKGGSRALVALQPDLPKLYAVRSSSPGSKADSVVDEKAE</sequence>
<dbReference type="SUPFAM" id="SSF52821">
    <property type="entry name" value="Rhodanese/Cell cycle control phosphatase"/>
    <property type="match status" value="1"/>
</dbReference>
<proteinExistence type="predicted"/>
<dbReference type="PROSITE" id="PS50206">
    <property type="entry name" value="RHODANESE_3"/>
    <property type="match status" value="1"/>
</dbReference>
<evidence type="ECO:0000259" key="2">
    <source>
        <dbReference type="PROSITE" id="PS50206"/>
    </source>
</evidence>